<evidence type="ECO:0000256" key="2">
    <source>
        <dbReference type="SAM" id="MobiDB-lite"/>
    </source>
</evidence>
<feature type="domain" description="26S proteasome regulatory subunit RPN2 C-terminal" evidence="3">
    <location>
        <begin position="9"/>
        <end position="49"/>
    </location>
</feature>
<name>A2FYP3_TRIV3</name>
<organism evidence="4 5">
    <name type="scientific">Trichomonas vaginalis (strain ATCC PRA-98 / G3)</name>
    <dbReference type="NCBI Taxonomy" id="412133"/>
    <lineage>
        <taxon>Eukaryota</taxon>
        <taxon>Metamonada</taxon>
        <taxon>Parabasalia</taxon>
        <taxon>Trichomonadida</taxon>
        <taxon>Trichomonadidae</taxon>
        <taxon>Trichomonas</taxon>
    </lineage>
</organism>
<proteinExistence type="predicted"/>
<evidence type="ECO:0000259" key="3">
    <source>
        <dbReference type="Pfam" id="PF18004"/>
    </source>
</evidence>
<dbReference type="STRING" id="5722.A2FYP3"/>
<reference evidence="4" key="1">
    <citation type="submission" date="2006-10" db="EMBL/GenBank/DDBJ databases">
        <authorList>
            <person name="Amadeo P."/>
            <person name="Zhao Q."/>
            <person name="Wortman J."/>
            <person name="Fraser-Liggett C."/>
            <person name="Carlton J."/>
        </authorList>
    </citation>
    <scope>NUCLEOTIDE SEQUENCE</scope>
    <source>
        <strain evidence="4">G3</strain>
    </source>
</reference>
<dbReference type="InterPro" id="IPR040623">
    <property type="entry name" value="RPN2_C"/>
</dbReference>
<dbReference type="VEuPathDB" id="TrichDB:TVAG_327080"/>
<evidence type="ECO:0000313" key="5">
    <source>
        <dbReference type="Proteomes" id="UP000001542"/>
    </source>
</evidence>
<sequence>MLPLSFHPTSIIGLDENLNVVNWRMRCNAPKADFDYPPDFQEEWKKQMAMPVKLSIFGQQTQQQQQFFDESDSDKSDEKSDEEGDKNCQIIENMSRVTLSQLPYIDIEYEKSYTPIIGHVTHGFIMLKKNTK</sequence>
<evidence type="ECO:0000256" key="1">
    <source>
        <dbReference type="ARBA" id="ARBA00022737"/>
    </source>
</evidence>
<dbReference type="EMBL" id="DS114149">
    <property type="protein sequence ID" value="EAX89965.1"/>
    <property type="molecule type" value="Genomic_DNA"/>
</dbReference>
<reference evidence="4" key="2">
    <citation type="journal article" date="2007" name="Science">
        <title>Draft genome sequence of the sexually transmitted pathogen Trichomonas vaginalis.</title>
        <authorList>
            <person name="Carlton J.M."/>
            <person name="Hirt R.P."/>
            <person name="Silva J.C."/>
            <person name="Delcher A.L."/>
            <person name="Schatz M."/>
            <person name="Zhao Q."/>
            <person name="Wortman J.R."/>
            <person name="Bidwell S.L."/>
            <person name="Alsmark U.C.M."/>
            <person name="Besteiro S."/>
            <person name="Sicheritz-Ponten T."/>
            <person name="Noel C.J."/>
            <person name="Dacks J.B."/>
            <person name="Foster P.G."/>
            <person name="Simillion C."/>
            <person name="Van de Peer Y."/>
            <person name="Miranda-Saavedra D."/>
            <person name="Barton G.J."/>
            <person name="Westrop G.D."/>
            <person name="Mueller S."/>
            <person name="Dessi D."/>
            <person name="Fiori P.L."/>
            <person name="Ren Q."/>
            <person name="Paulsen I."/>
            <person name="Zhang H."/>
            <person name="Bastida-Corcuera F.D."/>
            <person name="Simoes-Barbosa A."/>
            <person name="Brown M.T."/>
            <person name="Hayes R.D."/>
            <person name="Mukherjee M."/>
            <person name="Okumura C.Y."/>
            <person name="Schneider R."/>
            <person name="Smith A.J."/>
            <person name="Vanacova S."/>
            <person name="Villalvazo M."/>
            <person name="Haas B.J."/>
            <person name="Pertea M."/>
            <person name="Feldblyum T.V."/>
            <person name="Utterback T.R."/>
            <person name="Shu C.L."/>
            <person name="Osoegawa K."/>
            <person name="de Jong P.J."/>
            <person name="Hrdy I."/>
            <person name="Horvathova L."/>
            <person name="Zubacova Z."/>
            <person name="Dolezal P."/>
            <person name="Malik S.B."/>
            <person name="Logsdon J.M. Jr."/>
            <person name="Henze K."/>
            <person name="Gupta A."/>
            <person name="Wang C.C."/>
            <person name="Dunne R.L."/>
            <person name="Upcroft J.A."/>
            <person name="Upcroft P."/>
            <person name="White O."/>
            <person name="Salzberg S.L."/>
            <person name="Tang P."/>
            <person name="Chiu C.-H."/>
            <person name="Lee Y.-S."/>
            <person name="Embley T.M."/>
            <person name="Coombs G.H."/>
            <person name="Mottram J.C."/>
            <person name="Tachezy J."/>
            <person name="Fraser-Liggett C.M."/>
            <person name="Johnson P.J."/>
        </authorList>
    </citation>
    <scope>NUCLEOTIDE SEQUENCE [LARGE SCALE GENOMIC DNA]</scope>
    <source>
        <strain evidence="4">G3</strain>
    </source>
</reference>
<protein>
    <recommendedName>
        <fullName evidence="3">26S proteasome regulatory subunit RPN2 C-terminal domain-containing protein</fullName>
    </recommendedName>
</protein>
<keyword evidence="1" id="KW-0677">Repeat</keyword>
<feature type="region of interest" description="Disordered" evidence="2">
    <location>
        <begin position="60"/>
        <end position="88"/>
    </location>
</feature>
<dbReference type="OrthoDB" id="261572at2759"/>
<dbReference type="InParanoid" id="A2FYP3"/>
<dbReference type="AlphaFoldDB" id="A2FYP3"/>
<dbReference type="Pfam" id="PF18004">
    <property type="entry name" value="RPN2_C"/>
    <property type="match status" value="2"/>
</dbReference>
<evidence type="ECO:0000313" key="4">
    <source>
        <dbReference type="EMBL" id="EAX89965.1"/>
    </source>
</evidence>
<dbReference type="Proteomes" id="UP000001542">
    <property type="component" value="Unassembled WGS sequence"/>
</dbReference>
<dbReference type="VEuPathDB" id="TrichDB:TVAGG3_0160530"/>
<dbReference type="PANTHER" id="PTHR10943:SF2">
    <property type="entry name" value="26S PROTEASOME NON-ATPASE REGULATORY SUBUNIT 1"/>
    <property type="match status" value="1"/>
</dbReference>
<gene>
    <name evidence="4" type="ORF">TVAG_091550</name>
</gene>
<feature type="domain" description="26S proteasome regulatory subunit RPN2 C-terminal" evidence="3">
    <location>
        <begin position="62"/>
        <end position="131"/>
    </location>
</feature>
<dbReference type="KEGG" id="tva:4747642"/>
<dbReference type="PANTHER" id="PTHR10943">
    <property type="entry name" value="26S PROTEASOME NON-ATPASE REGULATORY SUBUNIT"/>
    <property type="match status" value="1"/>
</dbReference>
<keyword evidence="5" id="KW-1185">Reference proteome</keyword>
<accession>A2FYP3</accession>